<gene>
    <name evidence="10" type="primary">pcaF</name>
    <name evidence="10" type="ORF">J2D73_09930</name>
</gene>
<dbReference type="Pfam" id="PF00108">
    <property type="entry name" value="Thiolase_N"/>
    <property type="match status" value="1"/>
</dbReference>
<dbReference type="InterPro" id="IPR050215">
    <property type="entry name" value="Thiolase-like_sf_Thiolase"/>
</dbReference>
<comment type="similarity">
    <text evidence="3 7">Belongs to the thiolase-like superfamily. Thiolase family.</text>
</comment>
<evidence type="ECO:0000256" key="1">
    <source>
        <dbReference type="ARBA" id="ARBA00005189"/>
    </source>
</evidence>
<dbReference type="Pfam" id="PF02803">
    <property type="entry name" value="Thiolase_C"/>
    <property type="match status" value="1"/>
</dbReference>
<dbReference type="InterPro" id="IPR020613">
    <property type="entry name" value="Thiolase_CS"/>
</dbReference>
<comment type="pathway">
    <text evidence="2">Aromatic compound metabolism.</text>
</comment>
<dbReference type="InterPro" id="IPR012793">
    <property type="entry name" value="PcaF"/>
</dbReference>
<dbReference type="RefSeq" id="WP_207881400.1">
    <property type="nucleotide sequence ID" value="NZ_JAFVMF010000009.1"/>
</dbReference>
<dbReference type="PROSITE" id="PS00098">
    <property type="entry name" value="THIOLASE_1"/>
    <property type="match status" value="1"/>
</dbReference>
<dbReference type="InterPro" id="IPR020615">
    <property type="entry name" value="Thiolase_acyl_enz_int_AS"/>
</dbReference>
<evidence type="ECO:0000256" key="7">
    <source>
        <dbReference type="RuleBase" id="RU003557"/>
    </source>
</evidence>
<dbReference type="InterPro" id="IPR020610">
    <property type="entry name" value="Thiolase_AS"/>
</dbReference>
<dbReference type="EC" id="2.3.1.174" evidence="10"/>
<dbReference type="PANTHER" id="PTHR43853">
    <property type="entry name" value="3-KETOACYL-COA THIOLASE, PEROXISOMAL"/>
    <property type="match status" value="1"/>
</dbReference>
<keyword evidence="4 7" id="KW-0808">Transferase</keyword>
<dbReference type="NCBIfam" id="TIGR01930">
    <property type="entry name" value="AcCoA-C-Actrans"/>
    <property type="match status" value="1"/>
</dbReference>
<dbReference type="EMBL" id="JAFVMF010000009">
    <property type="protein sequence ID" value="MBO1360115.1"/>
    <property type="molecule type" value="Genomic_DNA"/>
</dbReference>
<dbReference type="InterPro" id="IPR016039">
    <property type="entry name" value="Thiolase-like"/>
</dbReference>
<name>A0ABS3LW35_9PROT</name>
<accession>A0ABS3LW35</accession>
<evidence type="ECO:0000256" key="5">
    <source>
        <dbReference type="ARBA" id="ARBA00023315"/>
    </source>
</evidence>
<evidence type="ECO:0000256" key="3">
    <source>
        <dbReference type="ARBA" id="ARBA00010982"/>
    </source>
</evidence>
<evidence type="ECO:0000259" key="9">
    <source>
        <dbReference type="Pfam" id="PF02803"/>
    </source>
</evidence>
<dbReference type="Gene3D" id="3.40.47.10">
    <property type="match status" value="1"/>
</dbReference>
<dbReference type="CDD" id="cd00751">
    <property type="entry name" value="thiolase"/>
    <property type="match status" value="1"/>
</dbReference>
<comment type="catalytic activity">
    <reaction evidence="6">
        <text>succinyl-CoA + acetyl-CoA = 3-oxoadipyl-CoA + CoA</text>
        <dbReference type="Rhea" id="RHEA:19481"/>
        <dbReference type="ChEBI" id="CHEBI:57287"/>
        <dbReference type="ChEBI" id="CHEBI:57288"/>
        <dbReference type="ChEBI" id="CHEBI:57292"/>
        <dbReference type="ChEBI" id="CHEBI:57348"/>
        <dbReference type="EC" id="2.3.1.174"/>
    </reaction>
</comment>
<dbReference type="NCBIfam" id="NF006551">
    <property type="entry name" value="PRK09050.1"/>
    <property type="match status" value="1"/>
</dbReference>
<dbReference type="GO" id="GO:0033812">
    <property type="term" value="F:3-oxoadipyl-CoA thiolase activity"/>
    <property type="evidence" value="ECO:0007669"/>
    <property type="project" value="UniProtKB-EC"/>
</dbReference>
<keyword evidence="5 7" id="KW-0012">Acyltransferase</keyword>
<evidence type="ECO:0000256" key="6">
    <source>
        <dbReference type="ARBA" id="ARBA00048527"/>
    </source>
</evidence>
<dbReference type="InterPro" id="IPR020616">
    <property type="entry name" value="Thiolase_N"/>
</dbReference>
<protein>
    <submittedName>
        <fullName evidence="10">3-oxoadipyl-CoA thiolase</fullName>
        <ecNumber evidence="10">2.3.1.174</ecNumber>
    </submittedName>
</protein>
<dbReference type="PROSITE" id="PS00737">
    <property type="entry name" value="THIOLASE_2"/>
    <property type="match status" value="1"/>
</dbReference>
<evidence type="ECO:0000259" key="8">
    <source>
        <dbReference type="Pfam" id="PF00108"/>
    </source>
</evidence>
<evidence type="ECO:0000313" key="11">
    <source>
        <dbReference type="Proteomes" id="UP000664771"/>
    </source>
</evidence>
<comment type="pathway">
    <text evidence="1">Lipid metabolism.</text>
</comment>
<keyword evidence="11" id="KW-1185">Reference proteome</keyword>
<dbReference type="PROSITE" id="PS00099">
    <property type="entry name" value="THIOLASE_3"/>
    <property type="match status" value="1"/>
</dbReference>
<dbReference type="NCBIfam" id="TIGR02430">
    <property type="entry name" value="pcaF"/>
    <property type="match status" value="1"/>
</dbReference>
<evidence type="ECO:0000256" key="2">
    <source>
        <dbReference type="ARBA" id="ARBA00005211"/>
    </source>
</evidence>
<proteinExistence type="inferred from homology"/>
<sequence length="401" mass="42045">MPEAFICDFTRTPIGRFGGALKDVRADDLAAHPLRVLRERNTSVDWDAVDDCYLGCANQAGEDNRDVARMAVLLAGYPVTTPGSTINRLCGSGLDAVGTAARMIRSDEGELLLAGGVESMTRAPFVMGKASEAFSRKAEMFDTTIGWRFVNPAMKAAWGVDSMPETGENVAERYSISRADQDLFAFNSQQRAAKAQANGFFAKEITPITVKTRKAESVVSQDEHPRADTTLEALKKLRAPFKAEGGTVTAGNASGVNDGAAALVLASEKGASRHGLTPRARVVAMATAGVEPGVMGIGPAPAVAKLLARTCLSLADIDIFELNEAFASQSLAVLRQLGLPDDAAHVNPNGGAIALGHPLGMSGARLALTAVNALETLGLRRAIATMCVGVGQGVALLIERV</sequence>
<organism evidence="10 11">
    <name type="scientific">Acetobacter sacchari</name>
    <dbReference type="NCBI Taxonomy" id="2661687"/>
    <lineage>
        <taxon>Bacteria</taxon>
        <taxon>Pseudomonadati</taxon>
        <taxon>Pseudomonadota</taxon>
        <taxon>Alphaproteobacteria</taxon>
        <taxon>Acetobacterales</taxon>
        <taxon>Acetobacteraceae</taxon>
        <taxon>Acetobacter</taxon>
    </lineage>
</organism>
<dbReference type="PIRSF" id="PIRSF000429">
    <property type="entry name" value="Ac-CoA_Ac_transf"/>
    <property type="match status" value="1"/>
</dbReference>
<reference evidence="10 11" key="1">
    <citation type="submission" date="2021-03" db="EMBL/GenBank/DDBJ databases">
        <title>The complete genome sequence of Acetobacter sacchari TBRC 11175.</title>
        <authorList>
            <person name="Charoenyingcharoen P."/>
            <person name="Yukphan P."/>
        </authorList>
    </citation>
    <scope>NUCLEOTIDE SEQUENCE [LARGE SCALE GENOMIC DNA]</scope>
    <source>
        <strain evidence="10 11">TBRC 11175</strain>
    </source>
</reference>
<dbReference type="Proteomes" id="UP000664771">
    <property type="component" value="Unassembled WGS sequence"/>
</dbReference>
<evidence type="ECO:0000313" key="10">
    <source>
        <dbReference type="EMBL" id="MBO1360115.1"/>
    </source>
</evidence>
<evidence type="ECO:0000256" key="4">
    <source>
        <dbReference type="ARBA" id="ARBA00022679"/>
    </source>
</evidence>
<dbReference type="InterPro" id="IPR020617">
    <property type="entry name" value="Thiolase_C"/>
</dbReference>
<dbReference type="SUPFAM" id="SSF53901">
    <property type="entry name" value="Thiolase-like"/>
    <property type="match status" value="2"/>
</dbReference>
<feature type="domain" description="Thiolase C-terminal" evidence="9">
    <location>
        <begin position="277"/>
        <end position="400"/>
    </location>
</feature>
<feature type="domain" description="Thiolase N-terminal" evidence="8">
    <location>
        <begin position="5"/>
        <end position="268"/>
    </location>
</feature>
<dbReference type="InterPro" id="IPR002155">
    <property type="entry name" value="Thiolase"/>
</dbReference>
<comment type="caution">
    <text evidence="10">The sequence shown here is derived from an EMBL/GenBank/DDBJ whole genome shotgun (WGS) entry which is preliminary data.</text>
</comment>
<dbReference type="PANTHER" id="PTHR43853:SF2">
    <property type="entry name" value="3-OXOADIPYL-COA_3-OXO-5,6-DEHYDROSUBERYL-COA THIOLASE"/>
    <property type="match status" value="1"/>
</dbReference>